<dbReference type="PANTHER" id="PTHR43181">
    <property type="entry name" value="2-C-METHYL-D-ERYTHRITOL 2,4-CYCLODIPHOSPHATE SYNTHASE, CHLOROPLASTIC"/>
    <property type="match status" value="1"/>
</dbReference>
<comment type="similarity">
    <text evidence="14">In the N-terminal section; belongs to the IspD/TarI cytidylyltransferase family. IspD subfamily.</text>
</comment>
<feature type="binding site" evidence="14">
    <location>
        <position position="247"/>
    </location>
    <ligand>
        <name>a divalent metal cation</name>
        <dbReference type="ChEBI" id="CHEBI:60240"/>
    </ligand>
</feature>
<protein>
    <recommendedName>
        <fullName evidence="14">Bifunctional enzyme IspD/IspF</fullName>
    </recommendedName>
    <domain>
        <recommendedName>
            <fullName evidence="14">2-C-methyl-D-erythritol 4-phosphate cytidylyltransferase</fullName>
            <ecNumber evidence="14">2.7.7.60</ecNumber>
        </recommendedName>
        <alternativeName>
            <fullName evidence="14">4-diphosphocytidyl-2C-methyl-D-erythritol synthase</fullName>
        </alternativeName>
        <alternativeName>
            <fullName evidence="14">MEP cytidylyltransferase</fullName>
            <shortName evidence="14">MCT</shortName>
        </alternativeName>
    </domain>
    <domain>
        <recommendedName>
            <fullName evidence="14">2-C-methyl-D-erythritol 2,4-cyclodiphosphate synthase</fullName>
            <shortName evidence="14">MECDP-synthase</shortName>
            <shortName evidence="14">MECPP-synthase</shortName>
            <shortName evidence="14">MECPS</shortName>
            <ecNumber evidence="14">4.6.1.12</ecNumber>
        </recommendedName>
    </domain>
</protein>
<comment type="caution">
    <text evidence="14">Lacks conserved residue(s) required for the propagation of feature annotation.</text>
</comment>
<feature type="binding site" evidence="14">
    <location>
        <begin position="368"/>
        <end position="371"/>
    </location>
    <ligand>
        <name>4-CDP-2-C-methyl-D-erythritol 2-phosphate</name>
        <dbReference type="ChEBI" id="CHEBI:57919"/>
    </ligand>
</feature>
<dbReference type="InterPro" id="IPR003526">
    <property type="entry name" value="MECDP_synthase"/>
</dbReference>
<dbReference type="OrthoDB" id="9802561at2"/>
<evidence type="ECO:0000256" key="3">
    <source>
        <dbReference type="ARBA" id="ARBA00001968"/>
    </source>
</evidence>
<dbReference type="RefSeq" id="WP_092322203.1">
    <property type="nucleotide sequence ID" value="NZ_FNFU01000004.1"/>
</dbReference>
<feature type="site" description="Transition state stabilizer" evidence="14">
    <location>
        <position position="273"/>
    </location>
</feature>
<comment type="function">
    <text evidence="14">Bifunctional enzyme that catalyzes the formation of 4-diphosphocytidyl-2-C-methyl-D-erythritol from CTP and 2-C-methyl-D-erythritol 4-phosphate (MEP) (IspD), and catalyzes the conversion of 4-diphosphocytidyl-2-C-methyl-D-erythritol 2-phosphate (CDP-ME2P) to 2-C-methyl-D-erythritol 2,4-cyclodiphosphate (ME-CPP) with a corresponding release of cytidine 5-monophosphate (CMP) (IspF).</text>
</comment>
<evidence type="ECO:0000256" key="6">
    <source>
        <dbReference type="ARBA" id="ARBA00008480"/>
    </source>
</evidence>
<evidence type="ECO:0000256" key="2">
    <source>
        <dbReference type="ARBA" id="ARBA00001282"/>
    </source>
</evidence>
<feature type="site" description="Transition state stabilizer" evidence="14">
    <location>
        <position position="21"/>
    </location>
</feature>
<dbReference type="AlphaFoldDB" id="A0A1G9AF36"/>
<dbReference type="GO" id="GO:0016114">
    <property type="term" value="P:terpenoid biosynthetic process"/>
    <property type="evidence" value="ECO:0007669"/>
    <property type="project" value="InterPro"/>
</dbReference>
<dbReference type="NCBIfam" id="TIGR00453">
    <property type="entry name" value="ispD"/>
    <property type="match status" value="1"/>
</dbReference>
<dbReference type="Gene3D" id="3.90.550.10">
    <property type="entry name" value="Spore Coat Polysaccharide Biosynthesis Protein SpsA, Chain A"/>
    <property type="match status" value="1"/>
</dbReference>
<comment type="pathway">
    <text evidence="5 14">Isoprenoid biosynthesis; isopentenyl diphosphate biosynthesis via DXP pathway; isopentenyl diphosphate from 1-deoxy-D-xylulose 5-phosphate: step 2/6.</text>
</comment>
<feature type="binding site" evidence="14">
    <location>
        <begin position="273"/>
        <end position="274"/>
    </location>
    <ligand>
        <name>4-CDP-2-C-methyl-D-erythritol 2-phosphate</name>
        <dbReference type="ChEBI" id="CHEBI:57919"/>
    </ligand>
</feature>
<dbReference type="Proteomes" id="UP000198701">
    <property type="component" value="Unassembled WGS sequence"/>
</dbReference>
<sequence>MTDSPAPLVAVIVVAAGSGTRLGHELPKAFVPLSGRTLLERSLDSVFGMRDASQVIVVAPEDRLDEARAIATERAGAAGGYLDVVPGGNSRQASVERGLAVLRPDVDTVLVHDAARALTPSTLCDAVVAAVRASGAGVVPGLDLVDSIKRVDPRGTVLAGVDRRELSAVQTPQGFPRRMLVAAFAAATEELTDDAALVTAAGFPVSIIPGDPLAFKITTPWDLRRAELLLATPADPAGSPRVGTGLDVHAFDDTSELWLAGLHWPGERGLAGHSDGDAAVHAICDALLAAAGLGDVGGVFGTADAALADAHGEVFLRETLRRVGDAGFRVGNVSVQVIGNRPRLAPRRAESEARLSSILGAPVSVSATTTDGLGFTGRGEGIAAIATALLVPAEARGPVLSWEA</sequence>
<dbReference type="FunFam" id="3.30.1330.50:FF:000003">
    <property type="entry name" value="2-C-methyl-D-erythritol 2,4-cyclodiphosphate synthase"/>
    <property type="match status" value="1"/>
</dbReference>
<evidence type="ECO:0000256" key="10">
    <source>
        <dbReference type="ARBA" id="ARBA00022723"/>
    </source>
</evidence>
<evidence type="ECO:0000256" key="14">
    <source>
        <dbReference type="HAMAP-Rule" id="MF_01520"/>
    </source>
</evidence>
<evidence type="ECO:0000256" key="9">
    <source>
        <dbReference type="ARBA" id="ARBA00022695"/>
    </source>
</evidence>
<feature type="binding site" evidence="14">
    <location>
        <position position="249"/>
    </location>
    <ligand>
        <name>a divalent metal cation</name>
        <dbReference type="ChEBI" id="CHEBI:60240"/>
    </ligand>
</feature>
<feature type="region of interest" description="2-C-methyl-D-erythritol 4-phosphate cytidylyltransferase" evidence="14">
    <location>
        <begin position="1"/>
        <end position="240"/>
    </location>
</feature>
<dbReference type="EC" id="2.7.7.60" evidence="14"/>
<evidence type="ECO:0000313" key="17">
    <source>
        <dbReference type="Proteomes" id="UP000198701"/>
    </source>
</evidence>
<dbReference type="Pfam" id="PF02542">
    <property type="entry name" value="YgbB"/>
    <property type="match status" value="1"/>
</dbReference>
<dbReference type="InterPro" id="IPR020555">
    <property type="entry name" value="MECDP_synthase_CS"/>
</dbReference>
<keyword evidence="11 14" id="KW-0414">Isoprene biosynthesis</keyword>
<dbReference type="SUPFAM" id="SSF53448">
    <property type="entry name" value="Nucleotide-diphospho-sugar transferases"/>
    <property type="match status" value="1"/>
</dbReference>
<organism evidence="16 17">
    <name type="scientific">Cryobacterium psychrotolerans</name>
    <dbReference type="NCBI Taxonomy" id="386301"/>
    <lineage>
        <taxon>Bacteria</taxon>
        <taxon>Bacillati</taxon>
        <taxon>Actinomycetota</taxon>
        <taxon>Actinomycetes</taxon>
        <taxon>Micrococcales</taxon>
        <taxon>Microbacteriaceae</taxon>
        <taxon>Cryobacterium</taxon>
    </lineage>
</organism>
<dbReference type="GO" id="GO:0019288">
    <property type="term" value="P:isopentenyl diphosphate biosynthetic process, methylerythritol 4-phosphate pathway"/>
    <property type="evidence" value="ECO:0007669"/>
    <property type="project" value="UniProtKB-UniRule"/>
</dbReference>
<gene>
    <name evidence="14" type="primary">ispDF</name>
    <name evidence="16" type="ORF">SAMN05216282_10453</name>
</gene>
<dbReference type="InterPro" id="IPR034683">
    <property type="entry name" value="IspD/TarI"/>
</dbReference>
<feature type="domain" description="2-C-methyl-D-erythritol 2,4-cyclodiphosphate synthase" evidence="15">
    <location>
        <begin position="241"/>
        <end position="390"/>
    </location>
</feature>
<evidence type="ECO:0000256" key="13">
    <source>
        <dbReference type="ARBA" id="ARBA00023268"/>
    </source>
</evidence>
<keyword evidence="13 14" id="KW-0511">Multifunctional enzyme</keyword>
<comment type="catalytic activity">
    <reaction evidence="1 14">
        <text>4-CDP-2-C-methyl-D-erythritol 2-phosphate = 2-C-methyl-D-erythritol 2,4-cyclic diphosphate + CMP</text>
        <dbReference type="Rhea" id="RHEA:23864"/>
        <dbReference type="ChEBI" id="CHEBI:57919"/>
        <dbReference type="ChEBI" id="CHEBI:58483"/>
        <dbReference type="ChEBI" id="CHEBI:60377"/>
        <dbReference type="EC" id="4.6.1.12"/>
    </reaction>
</comment>
<keyword evidence="8 14" id="KW-0808">Transferase</keyword>
<name>A0A1G9AF36_9MICO</name>
<dbReference type="SUPFAM" id="SSF69765">
    <property type="entry name" value="IpsF-like"/>
    <property type="match status" value="1"/>
</dbReference>
<keyword evidence="9 14" id="KW-0548">Nucleotidyltransferase</keyword>
<evidence type="ECO:0000256" key="1">
    <source>
        <dbReference type="ARBA" id="ARBA00000200"/>
    </source>
</evidence>
<comment type="similarity">
    <text evidence="6">Belongs to the IspF family.</text>
</comment>
<dbReference type="PROSITE" id="PS01295">
    <property type="entry name" value="ISPD"/>
    <property type="match status" value="1"/>
</dbReference>
<dbReference type="EMBL" id="FNFU01000004">
    <property type="protein sequence ID" value="SDK25135.1"/>
    <property type="molecule type" value="Genomic_DNA"/>
</dbReference>
<comment type="pathway">
    <text evidence="4 14">Isoprenoid biosynthesis; isopentenyl diphosphate biosynthesis via DXP pathway; isopentenyl diphosphate from 1-deoxy-D-xylulose 5-phosphate: step 4/6.</text>
</comment>
<feature type="binding site" evidence="14">
    <location>
        <position position="378"/>
    </location>
    <ligand>
        <name>4-CDP-2-C-methyl-D-erythritol 2-phosphate</name>
        <dbReference type="ChEBI" id="CHEBI:57919"/>
    </ligand>
</feature>
<keyword evidence="12 14" id="KW-0456">Lyase</keyword>
<comment type="similarity">
    <text evidence="14">In the C-terminal section; belongs to the IspF family.</text>
</comment>
<dbReference type="UniPathway" id="UPA00056">
    <property type="reaction ID" value="UER00093"/>
</dbReference>
<dbReference type="Pfam" id="PF01128">
    <property type="entry name" value="IspD"/>
    <property type="match status" value="1"/>
</dbReference>
<feature type="site" description="Transition state stabilizer" evidence="14">
    <location>
        <position position="369"/>
    </location>
</feature>
<evidence type="ECO:0000256" key="11">
    <source>
        <dbReference type="ARBA" id="ARBA00023229"/>
    </source>
</evidence>
<feature type="binding site" evidence="14">
    <location>
        <begin position="247"/>
        <end position="249"/>
    </location>
    <ligand>
        <name>4-CDP-2-C-methyl-D-erythritol 2-phosphate</name>
        <dbReference type="ChEBI" id="CHEBI:57919"/>
    </ligand>
</feature>
<evidence type="ECO:0000256" key="5">
    <source>
        <dbReference type="ARBA" id="ARBA00004787"/>
    </source>
</evidence>
<reference evidence="16 17" key="1">
    <citation type="submission" date="2016-10" db="EMBL/GenBank/DDBJ databases">
        <authorList>
            <person name="de Groot N.N."/>
        </authorList>
    </citation>
    <scope>NUCLEOTIDE SEQUENCE [LARGE SCALE GENOMIC DNA]</scope>
    <source>
        <strain evidence="16 17">CGMCC 1.5382</strain>
    </source>
</reference>
<dbReference type="InterPro" id="IPR029044">
    <property type="entry name" value="Nucleotide-diphossugar_trans"/>
</dbReference>
<evidence type="ECO:0000256" key="7">
    <source>
        <dbReference type="ARBA" id="ARBA00009789"/>
    </source>
</evidence>
<feature type="region of interest" description="2-C-methyl-D-erythritol 2,4-cyclodiphosphate synthase" evidence="14">
    <location>
        <begin position="241"/>
        <end position="404"/>
    </location>
</feature>
<evidence type="ECO:0000313" key="16">
    <source>
        <dbReference type="EMBL" id="SDK25135.1"/>
    </source>
</evidence>
<dbReference type="PROSITE" id="PS01350">
    <property type="entry name" value="ISPF"/>
    <property type="match status" value="1"/>
</dbReference>
<dbReference type="GO" id="GO:0046872">
    <property type="term" value="F:metal ion binding"/>
    <property type="evidence" value="ECO:0007669"/>
    <property type="project" value="UniProtKB-KW"/>
</dbReference>
<feature type="site" description="Transition state stabilizer" evidence="14">
    <location>
        <position position="28"/>
    </location>
</feature>
<feature type="binding site" evidence="14">
    <location>
        <position position="281"/>
    </location>
    <ligand>
        <name>a divalent metal cation</name>
        <dbReference type="ChEBI" id="CHEBI:60240"/>
    </ligand>
</feature>
<evidence type="ECO:0000256" key="12">
    <source>
        <dbReference type="ARBA" id="ARBA00023239"/>
    </source>
</evidence>
<dbReference type="CDD" id="cd02516">
    <property type="entry name" value="CDP-ME_synthetase"/>
    <property type="match status" value="1"/>
</dbReference>
<dbReference type="InterPro" id="IPR026596">
    <property type="entry name" value="IspD/F"/>
</dbReference>
<dbReference type="InterPro" id="IPR018294">
    <property type="entry name" value="ISPD_synthase_CS"/>
</dbReference>
<dbReference type="EC" id="4.6.1.12" evidence="14"/>
<feature type="binding site" evidence="14">
    <location>
        <position position="375"/>
    </location>
    <ligand>
        <name>4-CDP-2-C-methyl-D-erythritol 2-phosphate</name>
        <dbReference type="ChEBI" id="CHEBI:57919"/>
    </ligand>
</feature>
<keyword evidence="17" id="KW-1185">Reference proteome</keyword>
<feature type="site" description="Positions MEP for the nucleophilic attack" evidence="14">
    <location>
        <position position="163"/>
    </location>
</feature>
<dbReference type="InterPro" id="IPR036571">
    <property type="entry name" value="MECDP_synthase_sf"/>
</dbReference>
<dbReference type="STRING" id="386301.SAMN05216282_10453"/>
<dbReference type="HAMAP" id="MF_00107">
    <property type="entry name" value="IspF"/>
    <property type="match status" value="1"/>
</dbReference>
<dbReference type="GO" id="GO:0050518">
    <property type="term" value="F:2-C-methyl-D-erythritol 4-phosphate cytidylyltransferase activity"/>
    <property type="evidence" value="ECO:0007669"/>
    <property type="project" value="UniProtKB-UniRule"/>
</dbReference>
<dbReference type="CDD" id="cd00554">
    <property type="entry name" value="MECDP_synthase"/>
    <property type="match status" value="1"/>
</dbReference>
<dbReference type="HAMAP" id="MF_01520">
    <property type="entry name" value="IspDF"/>
    <property type="match status" value="1"/>
</dbReference>
<dbReference type="GO" id="GO:0008685">
    <property type="term" value="F:2-C-methyl-D-erythritol 2,4-cyclodiphosphate synthase activity"/>
    <property type="evidence" value="ECO:0007669"/>
    <property type="project" value="UniProtKB-UniRule"/>
</dbReference>
<dbReference type="PANTHER" id="PTHR43181:SF1">
    <property type="entry name" value="2-C-METHYL-D-ERYTHRITOL 2,4-CYCLODIPHOSPHATE SYNTHASE, CHLOROPLASTIC"/>
    <property type="match status" value="1"/>
</dbReference>
<evidence type="ECO:0000256" key="4">
    <source>
        <dbReference type="ARBA" id="ARBA00004709"/>
    </source>
</evidence>
<comment type="catalytic activity">
    <reaction evidence="2 14">
        <text>2-C-methyl-D-erythritol 4-phosphate + CTP + H(+) = 4-CDP-2-C-methyl-D-erythritol + diphosphate</text>
        <dbReference type="Rhea" id="RHEA:13429"/>
        <dbReference type="ChEBI" id="CHEBI:15378"/>
        <dbReference type="ChEBI" id="CHEBI:33019"/>
        <dbReference type="ChEBI" id="CHEBI:37563"/>
        <dbReference type="ChEBI" id="CHEBI:57823"/>
        <dbReference type="ChEBI" id="CHEBI:58262"/>
        <dbReference type="EC" id="2.7.7.60"/>
    </reaction>
</comment>
<evidence type="ECO:0000256" key="8">
    <source>
        <dbReference type="ARBA" id="ARBA00022679"/>
    </source>
</evidence>
<dbReference type="Gene3D" id="3.30.1330.50">
    <property type="entry name" value="2-C-methyl-D-erythritol 2,4-cyclodiphosphate synthase"/>
    <property type="match status" value="1"/>
</dbReference>
<accession>A0A1G9AF36</accession>
<keyword evidence="10 14" id="KW-0479">Metal-binding</keyword>
<dbReference type="HAMAP" id="MF_00108">
    <property type="entry name" value="IspD"/>
    <property type="match status" value="1"/>
</dbReference>
<dbReference type="NCBIfam" id="TIGR00151">
    <property type="entry name" value="ispF"/>
    <property type="match status" value="1"/>
</dbReference>
<comment type="similarity">
    <text evidence="7">Belongs to the IspD/TarI cytidylyltransferase family. IspD subfamily.</text>
</comment>
<proteinExistence type="inferred from homology"/>
<feature type="site" description="Positions MEP for the nucleophilic attack" evidence="14">
    <location>
        <position position="216"/>
    </location>
</feature>
<comment type="cofactor">
    <cofactor evidence="3 14">
        <name>a divalent metal cation</name>
        <dbReference type="ChEBI" id="CHEBI:60240"/>
    </cofactor>
</comment>
<evidence type="ECO:0000259" key="15">
    <source>
        <dbReference type="Pfam" id="PF02542"/>
    </source>
</evidence>
<dbReference type="InterPro" id="IPR001228">
    <property type="entry name" value="IspD"/>
</dbReference>